<dbReference type="Proteomes" id="UP000287972">
    <property type="component" value="Unassembled WGS sequence"/>
</dbReference>
<proteinExistence type="predicted"/>
<name>A0A428NV13_9HYPO</name>
<reference evidence="1 2" key="1">
    <citation type="submission" date="2017-06" db="EMBL/GenBank/DDBJ databases">
        <title>Comparative genomic analysis of Ambrosia Fusariam Clade fungi.</title>
        <authorList>
            <person name="Stajich J.E."/>
            <person name="Carrillo J."/>
            <person name="Kijimoto T."/>
            <person name="Eskalen A."/>
            <person name="O'Donnell K."/>
            <person name="Kasson M."/>
        </authorList>
    </citation>
    <scope>NUCLEOTIDE SEQUENCE [LARGE SCALE GENOMIC DNA]</scope>
    <source>
        <strain evidence="1 2">NRRL62606</strain>
    </source>
</reference>
<comment type="caution">
    <text evidence="1">The sequence shown here is derived from an EMBL/GenBank/DDBJ whole genome shotgun (WGS) entry which is preliminary data.</text>
</comment>
<sequence>MVWCLQIDHGFSCTWVIMLLSDFGMLEKLGILSLSEPSKVFRVYCVYLALCLHRQFVWELKYMPGITQKLSIARFKVRFREWGCYLIVPLERGSRRRHAASA</sequence>
<keyword evidence="2" id="KW-1185">Reference proteome</keyword>
<protein>
    <submittedName>
        <fullName evidence="1">Uncharacterized protein</fullName>
    </submittedName>
</protein>
<gene>
    <name evidence="1" type="ORF">CEP51_016192</name>
</gene>
<dbReference type="EMBL" id="NKCL01001047">
    <property type="protein sequence ID" value="RSL44658.1"/>
    <property type="molecule type" value="Genomic_DNA"/>
</dbReference>
<accession>A0A428NV13</accession>
<dbReference type="AlphaFoldDB" id="A0A428NV13"/>
<evidence type="ECO:0000313" key="2">
    <source>
        <dbReference type="Proteomes" id="UP000287972"/>
    </source>
</evidence>
<organism evidence="1 2">
    <name type="scientific">Fusarium floridanum</name>
    <dbReference type="NCBI Taxonomy" id="1325733"/>
    <lineage>
        <taxon>Eukaryota</taxon>
        <taxon>Fungi</taxon>
        <taxon>Dikarya</taxon>
        <taxon>Ascomycota</taxon>
        <taxon>Pezizomycotina</taxon>
        <taxon>Sordariomycetes</taxon>
        <taxon>Hypocreomycetidae</taxon>
        <taxon>Hypocreales</taxon>
        <taxon>Nectriaceae</taxon>
        <taxon>Fusarium</taxon>
        <taxon>Fusarium solani species complex</taxon>
    </lineage>
</organism>
<evidence type="ECO:0000313" key="1">
    <source>
        <dbReference type="EMBL" id="RSL44658.1"/>
    </source>
</evidence>